<dbReference type="AlphaFoldDB" id="A0A1F5MGR5"/>
<evidence type="ECO:0000313" key="4">
    <source>
        <dbReference type="Proteomes" id="UP000183317"/>
    </source>
</evidence>
<feature type="compositionally biased region" description="Low complexity" evidence="1">
    <location>
        <begin position="181"/>
        <end position="191"/>
    </location>
</feature>
<proteinExistence type="predicted"/>
<name>A0A1F5MGR5_9BACT</name>
<feature type="region of interest" description="Disordered" evidence="1">
    <location>
        <begin position="181"/>
        <end position="203"/>
    </location>
</feature>
<feature type="transmembrane region" description="Helical" evidence="2">
    <location>
        <begin position="5"/>
        <end position="24"/>
    </location>
</feature>
<gene>
    <name evidence="3" type="ORF">A3J13_00755</name>
</gene>
<organism evidence="3 4">
    <name type="scientific">Candidatus Daviesbacteria bacterium RIFCSPLOWO2_02_FULL_36_8</name>
    <dbReference type="NCBI Taxonomy" id="1797793"/>
    <lineage>
        <taxon>Bacteria</taxon>
        <taxon>Candidatus Daviesiibacteriota</taxon>
    </lineage>
</organism>
<protein>
    <submittedName>
        <fullName evidence="3">Uncharacterized protein</fullName>
    </submittedName>
</protein>
<evidence type="ECO:0000313" key="3">
    <source>
        <dbReference type="EMBL" id="OGE64543.1"/>
    </source>
</evidence>
<accession>A0A1F5MGR5</accession>
<evidence type="ECO:0000256" key="2">
    <source>
        <dbReference type="SAM" id="Phobius"/>
    </source>
</evidence>
<sequence>MGRKIIPLVIIIVLLILGAWYLFFRPSSNLASSTSQSLSTFQTQKKAQPSETLIDYEDPSGFSFSYPDNLSISKADLDDNTYADLELSSKDVSGSLSLKITDSKFKTLDEWVKLNREASKEEPREVKLGTLKAIQITTADRIMLGSLDQGIFFSIEMPKIEEGFWNEVYNKLTSNFSFVSPSTASSQGTSSDDVSFEGEEVVQ</sequence>
<keyword evidence="2" id="KW-0472">Membrane</keyword>
<keyword evidence="2" id="KW-0812">Transmembrane</keyword>
<feature type="compositionally biased region" description="Acidic residues" evidence="1">
    <location>
        <begin position="194"/>
        <end position="203"/>
    </location>
</feature>
<evidence type="ECO:0000256" key="1">
    <source>
        <dbReference type="SAM" id="MobiDB-lite"/>
    </source>
</evidence>
<dbReference type="Proteomes" id="UP000183317">
    <property type="component" value="Unassembled WGS sequence"/>
</dbReference>
<reference evidence="3 4" key="1">
    <citation type="journal article" date="2016" name="Nat. Commun.">
        <title>Thousands of microbial genomes shed light on interconnected biogeochemical processes in an aquifer system.</title>
        <authorList>
            <person name="Anantharaman K."/>
            <person name="Brown C.T."/>
            <person name="Hug L.A."/>
            <person name="Sharon I."/>
            <person name="Castelle C.J."/>
            <person name="Probst A.J."/>
            <person name="Thomas B.C."/>
            <person name="Singh A."/>
            <person name="Wilkins M.J."/>
            <person name="Karaoz U."/>
            <person name="Brodie E.L."/>
            <person name="Williams K.H."/>
            <person name="Hubbard S.S."/>
            <person name="Banfield J.F."/>
        </authorList>
    </citation>
    <scope>NUCLEOTIDE SEQUENCE [LARGE SCALE GENOMIC DNA]</scope>
</reference>
<comment type="caution">
    <text evidence="3">The sequence shown here is derived from an EMBL/GenBank/DDBJ whole genome shotgun (WGS) entry which is preliminary data.</text>
</comment>
<keyword evidence="2" id="KW-1133">Transmembrane helix</keyword>
<dbReference type="EMBL" id="MFDU01000009">
    <property type="protein sequence ID" value="OGE64543.1"/>
    <property type="molecule type" value="Genomic_DNA"/>
</dbReference>